<sequence>MKMEVAMRILFRLLRRRKCSAAELAAEFDISERSIHRYVQELSIAGVPLVIIRGRKGGICLPDTFRLPENFFTRKEYEAAVNALTALYEQLRDPAAESALEKLRRQEKADGRGMTISGNILVDSSSWGDAYIFPQLLRVAEDAIEECQCLHIHYTDREGKESRRVVEPHLLIYKQNVWYLYAWCRSKNGFRLFRIGRIRSAYTDGETFERREVRREALPLQFHFADAEMTQLRLEVAPAALPDVEEWLGMSAIRHGRNGELLAEATLPAGEVLLSRLLSLGGGVRVLEPASLAEALRDRAEQIAALYGGKQPLR</sequence>
<dbReference type="InterPro" id="IPR026881">
    <property type="entry name" value="WYL_dom"/>
</dbReference>
<feature type="domain" description="Helix-turn-helix type 11" evidence="1">
    <location>
        <begin position="8"/>
        <end position="57"/>
    </location>
</feature>
<dbReference type="InterPro" id="IPR057727">
    <property type="entry name" value="WCX_dom"/>
</dbReference>
<dbReference type="Pfam" id="PF25583">
    <property type="entry name" value="WCX"/>
    <property type="match status" value="1"/>
</dbReference>
<gene>
    <name evidence="4" type="ORF">H9851_00760</name>
</gene>
<name>A0A9D1W0W5_9FIRM</name>
<dbReference type="SUPFAM" id="SSF46785">
    <property type="entry name" value="Winged helix' DNA-binding domain"/>
    <property type="match status" value="1"/>
</dbReference>
<dbReference type="Proteomes" id="UP000886847">
    <property type="component" value="Unassembled WGS sequence"/>
</dbReference>
<evidence type="ECO:0000313" key="4">
    <source>
        <dbReference type="EMBL" id="HIX49802.1"/>
    </source>
</evidence>
<dbReference type="PROSITE" id="PS52050">
    <property type="entry name" value="WYL"/>
    <property type="match status" value="1"/>
</dbReference>
<dbReference type="InterPro" id="IPR051534">
    <property type="entry name" value="CBASS_pafABC_assoc_protein"/>
</dbReference>
<dbReference type="Gene3D" id="1.10.10.10">
    <property type="entry name" value="Winged helix-like DNA-binding domain superfamily/Winged helix DNA-binding domain"/>
    <property type="match status" value="1"/>
</dbReference>
<organism evidence="4 5">
    <name type="scientific">Candidatus Borkfalkia faecavium</name>
    <dbReference type="NCBI Taxonomy" id="2838508"/>
    <lineage>
        <taxon>Bacteria</taxon>
        <taxon>Bacillati</taxon>
        <taxon>Bacillota</taxon>
        <taxon>Clostridia</taxon>
        <taxon>Christensenellales</taxon>
        <taxon>Christensenellaceae</taxon>
        <taxon>Candidatus Borkfalkia</taxon>
    </lineage>
</organism>
<dbReference type="PANTHER" id="PTHR34580">
    <property type="match status" value="1"/>
</dbReference>
<evidence type="ECO:0000313" key="5">
    <source>
        <dbReference type="Proteomes" id="UP000886847"/>
    </source>
</evidence>
<reference evidence="4" key="1">
    <citation type="journal article" date="2021" name="PeerJ">
        <title>Extensive microbial diversity within the chicken gut microbiome revealed by metagenomics and culture.</title>
        <authorList>
            <person name="Gilroy R."/>
            <person name="Ravi A."/>
            <person name="Getino M."/>
            <person name="Pursley I."/>
            <person name="Horton D.L."/>
            <person name="Alikhan N.F."/>
            <person name="Baker D."/>
            <person name="Gharbi K."/>
            <person name="Hall N."/>
            <person name="Watson M."/>
            <person name="Adriaenssens E.M."/>
            <person name="Foster-Nyarko E."/>
            <person name="Jarju S."/>
            <person name="Secka A."/>
            <person name="Antonio M."/>
            <person name="Oren A."/>
            <person name="Chaudhuri R.R."/>
            <person name="La Ragione R."/>
            <person name="Hildebrand F."/>
            <person name="Pallen M.J."/>
        </authorList>
    </citation>
    <scope>NUCLEOTIDE SEQUENCE</scope>
    <source>
        <strain evidence="4">2189</strain>
    </source>
</reference>
<protein>
    <submittedName>
        <fullName evidence="4">WYL domain-containing protein</fullName>
    </submittedName>
</protein>
<dbReference type="InterPro" id="IPR036390">
    <property type="entry name" value="WH_DNA-bd_sf"/>
</dbReference>
<dbReference type="Pfam" id="PF08279">
    <property type="entry name" value="HTH_11"/>
    <property type="match status" value="1"/>
</dbReference>
<dbReference type="PIRSF" id="PIRSF016838">
    <property type="entry name" value="PafC"/>
    <property type="match status" value="1"/>
</dbReference>
<evidence type="ECO:0000259" key="3">
    <source>
        <dbReference type="Pfam" id="PF25583"/>
    </source>
</evidence>
<dbReference type="InterPro" id="IPR028349">
    <property type="entry name" value="PafC-like"/>
</dbReference>
<dbReference type="InterPro" id="IPR036388">
    <property type="entry name" value="WH-like_DNA-bd_sf"/>
</dbReference>
<feature type="domain" description="WYL" evidence="2">
    <location>
        <begin position="136"/>
        <end position="201"/>
    </location>
</feature>
<feature type="domain" description="WCX" evidence="3">
    <location>
        <begin position="230"/>
        <end position="304"/>
    </location>
</feature>
<comment type="caution">
    <text evidence="4">The sequence shown here is derived from an EMBL/GenBank/DDBJ whole genome shotgun (WGS) entry which is preliminary data.</text>
</comment>
<reference evidence="4" key="2">
    <citation type="submission" date="2021-04" db="EMBL/GenBank/DDBJ databases">
        <authorList>
            <person name="Gilroy R."/>
        </authorList>
    </citation>
    <scope>NUCLEOTIDE SEQUENCE</scope>
    <source>
        <strain evidence="4">2189</strain>
    </source>
</reference>
<dbReference type="AlphaFoldDB" id="A0A9D1W0W5"/>
<dbReference type="InterPro" id="IPR013196">
    <property type="entry name" value="HTH_11"/>
</dbReference>
<evidence type="ECO:0000259" key="1">
    <source>
        <dbReference type="Pfam" id="PF08279"/>
    </source>
</evidence>
<dbReference type="Pfam" id="PF13280">
    <property type="entry name" value="WYL"/>
    <property type="match status" value="1"/>
</dbReference>
<proteinExistence type="predicted"/>
<accession>A0A9D1W0W5</accession>
<evidence type="ECO:0000259" key="2">
    <source>
        <dbReference type="Pfam" id="PF13280"/>
    </source>
</evidence>
<dbReference type="EMBL" id="DXEW01000004">
    <property type="protein sequence ID" value="HIX49802.1"/>
    <property type="molecule type" value="Genomic_DNA"/>
</dbReference>
<dbReference type="PANTHER" id="PTHR34580:SF1">
    <property type="entry name" value="PROTEIN PAFC"/>
    <property type="match status" value="1"/>
</dbReference>